<dbReference type="InterPro" id="IPR009288">
    <property type="entry name" value="AIG2-like_dom"/>
</dbReference>
<comment type="caution">
    <text evidence="2">The sequence shown here is derived from an EMBL/GenBank/DDBJ whole genome shotgun (WGS) entry which is preliminary data.</text>
</comment>
<keyword evidence="2" id="KW-0808">Transferase</keyword>
<evidence type="ECO:0000313" key="3">
    <source>
        <dbReference type="Proteomes" id="UP000577362"/>
    </source>
</evidence>
<dbReference type="RefSeq" id="WP_071924181.1">
    <property type="nucleotide sequence ID" value="NZ_JACIEN010000008.1"/>
</dbReference>
<name>A0A840C1K5_9HYPH</name>
<accession>A0A840C1K5</accession>
<dbReference type="InterPro" id="IPR036568">
    <property type="entry name" value="GGCT-like_sf"/>
</dbReference>
<evidence type="ECO:0000259" key="1">
    <source>
        <dbReference type="Pfam" id="PF06094"/>
    </source>
</evidence>
<keyword evidence="3" id="KW-1185">Reference proteome</keyword>
<feature type="domain" description="Gamma-glutamylcyclotransferase AIG2-like" evidence="1">
    <location>
        <begin position="9"/>
        <end position="114"/>
    </location>
</feature>
<organism evidence="2 3">
    <name type="scientific">Chelatococcus caeni</name>
    <dbReference type="NCBI Taxonomy" id="1348468"/>
    <lineage>
        <taxon>Bacteria</taxon>
        <taxon>Pseudomonadati</taxon>
        <taxon>Pseudomonadota</taxon>
        <taxon>Alphaproteobacteria</taxon>
        <taxon>Hyphomicrobiales</taxon>
        <taxon>Chelatococcaceae</taxon>
        <taxon>Chelatococcus</taxon>
    </lineage>
</organism>
<dbReference type="Pfam" id="PF06094">
    <property type="entry name" value="GGACT"/>
    <property type="match status" value="1"/>
</dbReference>
<reference evidence="2 3" key="1">
    <citation type="submission" date="2020-08" db="EMBL/GenBank/DDBJ databases">
        <title>Genomic Encyclopedia of Type Strains, Phase IV (KMG-IV): sequencing the most valuable type-strain genomes for metagenomic binning, comparative biology and taxonomic classification.</title>
        <authorList>
            <person name="Goeker M."/>
        </authorList>
    </citation>
    <scope>NUCLEOTIDE SEQUENCE [LARGE SCALE GENOMIC DNA]</scope>
    <source>
        <strain evidence="2 3">DSM 103737</strain>
    </source>
</reference>
<dbReference type="EMBL" id="JACIEN010000008">
    <property type="protein sequence ID" value="MBB4019741.1"/>
    <property type="molecule type" value="Genomic_DNA"/>
</dbReference>
<sequence length="115" mass="12625">MSDSRTVLLFSYGTLQQENVQLASFGRLLDGSDDAMPGYRQSFVEITDPEVVRTSGSRFHPIVAPTGDPADRVPGKVFAITEAELAAADAYEVADYRRILVRLASGREAWVYVKA</sequence>
<evidence type="ECO:0000313" key="2">
    <source>
        <dbReference type="EMBL" id="MBB4019741.1"/>
    </source>
</evidence>
<dbReference type="Proteomes" id="UP000577362">
    <property type="component" value="Unassembled WGS sequence"/>
</dbReference>
<dbReference type="SUPFAM" id="SSF110857">
    <property type="entry name" value="Gamma-glutamyl cyclotransferase-like"/>
    <property type="match status" value="1"/>
</dbReference>
<dbReference type="AlphaFoldDB" id="A0A840C1K5"/>
<dbReference type="Gene3D" id="3.10.490.10">
    <property type="entry name" value="Gamma-glutamyl cyclotransferase-like"/>
    <property type="match status" value="1"/>
</dbReference>
<gene>
    <name evidence="2" type="ORF">GGR16_004796</name>
</gene>
<dbReference type="CDD" id="cd06661">
    <property type="entry name" value="GGCT_like"/>
    <property type="match status" value="1"/>
</dbReference>
<proteinExistence type="predicted"/>
<dbReference type="InterPro" id="IPR013024">
    <property type="entry name" value="GGCT-like"/>
</dbReference>
<dbReference type="GO" id="GO:0016740">
    <property type="term" value="F:transferase activity"/>
    <property type="evidence" value="ECO:0007669"/>
    <property type="project" value="UniProtKB-KW"/>
</dbReference>
<protein>
    <submittedName>
        <fullName evidence="2">Gamma-glutamylcyclotransferase (GGCT)/AIG2-like uncharacterized protein YtfP</fullName>
    </submittedName>
</protein>